<organism evidence="2 3">
    <name type="scientific">Desulfuromonas thiophila</name>
    <dbReference type="NCBI Taxonomy" id="57664"/>
    <lineage>
        <taxon>Bacteria</taxon>
        <taxon>Pseudomonadati</taxon>
        <taxon>Thermodesulfobacteriota</taxon>
        <taxon>Desulfuromonadia</taxon>
        <taxon>Desulfuromonadales</taxon>
        <taxon>Desulfuromonadaceae</taxon>
        <taxon>Desulfuromonas</taxon>
    </lineage>
</organism>
<name>A0A1G7B2D7_9BACT</name>
<dbReference type="NCBIfam" id="TIGR01537">
    <property type="entry name" value="portal_HK97"/>
    <property type="match status" value="1"/>
</dbReference>
<proteinExistence type="predicted"/>
<dbReference type="AlphaFoldDB" id="A0A1G7B2D7"/>
<reference evidence="3" key="1">
    <citation type="submission" date="2016-10" db="EMBL/GenBank/DDBJ databases">
        <authorList>
            <person name="Varghese N."/>
            <person name="Submissions S."/>
        </authorList>
    </citation>
    <scope>NUCLEOTIDE SEQUENCE [LARGE SCALE GENOMIC DNA]</scope>
    <source>
        <strain evidence="3">DSM 8987</strain>
    </source>
</reference>
<dbReference type="Pfam" id="PF04860">
    <property type="entry name" value="Phage_portal"/>
    <property type="match status" value="1"/>
</dbReference>
<dbReference type="EMBL" id="FNAQ01000005">
    <property type="protein sequence ID" value="SDE21080.1"/>
    <property type="molecule type" value="Genomic_DNA"/>
</dbReference>
<dbReference type="RefSeq" id="WP_092077529.1">
    <property type="nucleotide sequence ID" value="NZ_FNAQ01000005.1"/>
</dbReference>
<gene>
    <name evidence="2" type="ORF">SAMN05661003_10526</name>
</gene>
<evidence type="ECO:0000313" key="2">
    <source>
        <dbReference type="EMBL" id="SDE21080.1"/>
    </source>
</evidence>
<accession>A0A1G7B2D7</accession>
<dbReference type="OrthoDB" id="9809618at2"/>
<evidence type="ECO:0000256" key="1">
    <source>
        <dbReference type="SAM" id="MobiDB-lite"/>
    </source>
</evidence>
<sequence length="663" mass="74543">MGLFDKIFRRSRPAGPLDDYWYFPFGAQQATSAGVRVSEETAIKYLTIYACVSLIAGDVARLPLNLYRKRRDGGKDTVTDQVIYDLLHNAPNDEINSFNWREAGIGQNLLWGNHYSLVRRNDRNRVVEIWPLDNPGNVEVYRNGAGELRYRWDAGGRTVDRGRDEIFHVPGFGFNGLKGMSQISVAREAVGLGLGVEQFGARYFGEGTHPTGVVQFPQGVKLGEKAGQYHAALKEQWAGLGKAHSLMVLSNGEEFKPLTIPLEDAQFLETRNFQKIEICGMYHVPPHKIAIHGANSNYNNLEQENQHYIDACLIHWVRRWECCINQQLLTRAERLAGFFFEFNLAGLLRGDSQARADFYTKLWQVGAITQDEIRGKENMNPLPAGEGDKTYVPLNFIPADQAAQIAKEPAPQPGEEGRSVERRDGKSARETRSILVRDRIAKQYHPLIRSAAEAVVNREAKAVKAQVTKMTAGRAFRSMDEWLGEFYRDFPEYIRQKMGPVLRSFCEAIRDAAGDEVGIDPDRAEVRKLIDDFVARYAERHIESSEGQLRALLAGAIADLEQRVDEWRETRPEKIARNETTRASNAVYQAVVFAAGLGTVWRVRGAETCPYCKELNGKRIVRGQSYVENGQEITPEGKDAMPINGTKAHPPLHRGCDCYLTAG</sequence>
<dbReference type="InterPro" id="IPR006944">
    <property type="entry name" value="Phage/GTA_portal"/>
</dbReference>
<dbReference type="STRING" id="57664.SAMN05661003_10526"/>
<feature type="compositionally biased region" description="Basic and acidic residues" evidence="1">
    <location>
        <begin position="415"/>
        <end position="429"/>
    </location>
</feature>
<protein>
    <submittedName>
        <fullName evidence="2">Phage portal protein, HK97 family</fullName>
    </submittedName>
</protein>
<dbReference type="Proteomes" id="UP000243205">
    <property type="component" value="Unassembled WGS sequence"/>
</dbReference>
<keyword evidence="3" id="KW-1185">Reference proteome</keyword>
<feature type="region of interest" description="Disordered" evidence="1">
    <location>
        <begin position="406"/>
        <end position="429"/>
    </location>
</feature>
<dbReference type="InterPro" id="IPR006427">
    <property type="entry name" value="Portal_HK97"/>
</dbReference>
<evidence type="ECO:0000313" key="3">
    <source>
        <dbReference type="Proteomes" id="UP000243205"/>
    </source>
</evidence>